<dbReference type="GO" id="GO:0003677">
    <property type="term" value="F:DNA binding"/>
    <property type="evidence" value="ECO:0007669"/>
    <property type="project" value="InterPro"/>
</dbReference>
<dbReference type="PANTHER" id="PTHR37299:SF1">
    <property type="entry name" value="STAGE 0 SPORULATION PROTEIN A HOMOLOG"/>
    <property type="match status" value="1"/>
</dbReference>
<dbReference type="EMBL" id="LAZR01033658">
    <property type="protein sequence ID" value="KKL47454.1"/>
    <property type="molecule type" value="Genomic_DNA"/>
</dbReference>
<reference evidence="2" key="1">
    <citation type="journal article" date="2015" name="Nature">
        <title>Complex archaea that bridge the gap between prokaryotes and eukaryotes.</title>
        <authorList>
            <person name="Spang A."/>
            <person name="Saw J.H."/>
            <person name="Jorgensen S.L."/>
            <person name="Zaremba-Niedzwiedzka K."/>
            <person name="Martijn J."/>
            <person name="Lind A.E."/>
            <person name="van Eijk R."/>
            <person name="Schleper C."/>
            <person name="Guy L."/>
            <person name="Ettema T.J."/>
        </authorList>
    </citation>
    <scope>NUCLEOTIDE SEQUENCE</scope>
</reference>
<dbReference type="AlphaFoldDB" id="A0A0F9CEG6"/>
<sequence length="138" mass="15718">GLGRPSFEKVKQLNILIDNLSKKGLYDKIGVSSEGKLEFVAVNSIIRLQGESNYTRIFIDGDKSILASKSLIEFEELLGDLGFHRVHKTHIVNFSYVESYGRYKDSFLMLTNQTKIPVSRRRKVKIGEILQLTRKTNA</sequence>
<organism evidence="2">
    <name type="scientific">marine sediment metagenome</name>
    <dbReference type="NCBI Taxonomy" id="412755"/>
    <lineage>
        <taxon>unclassified sequences</taxon>
        <taxon>metagenomes</taxon>
        <taxon>ecological metagenomes</taxon>
    </lineage>
</organism>
<dbReference type="PANTHER" id="PTHR37299">
    <property type="entry name" value="TRANSCRIPTIONAL REGULATOR-RELATED"/>
    <property type="match status" value="1"/>
</dbReference>
<name>A0A0F9CEG6_9ZZZZ</name>
<evidence type="ECO:0000313" key="2">
    <source>
        <dbReference type="EMBL" id="KKL47454.1"/>
    </source>
</evidence>
<accession>A0A0F9CEG6</accession>
<dbReference type="InterPro" id="IPR007492">
    <property type="entry name" value="LytTR_DNA-bd_dom"/>
</dbReference>
<dbReference type="Pfam" id="PF04397">
    <property type="entry name" value="LytTR"/>
    <property type="match status" value="1"/>
</dbReference>
<dbReference type="PROSITE" id="PS50930">
    <property type="entry name" value="HTH_LYTTR"/>
    <property type="match status" value="1"/>
</dbReference>
<proteinExistence type="predicted"/>
<dbReference type="InterPro" id="IPR046947">
    <property type="entry name" value="LytR-like"/>
</dbReference>
<feature type="domain" description="HTH LytTR-type" evidence="1">
    <location>
        <begin position="29"/>
        <end position="132"/>
    </location>
</feature>
<dbReference type="SMART" id="SM00850">
    <property type="entry name" value="LytTR"/>
    <property type="match status" value="1"/>
</dbReference>
<dbReference type="Gene3D" id="2.40.50.1020">
    <property type="entry name" value="LytTr DNA-binding domain"/>
    <property type="match status" value="1"/>
</dbReference>
<evidence type="ECO:0000259" key="1">
    <source>
        <dbReference type="PROSITE" id="PS50930"/>
    </source>
</evidence>
<comment type="caution">
    <text evidence="2">The sequence shown here is derived from an EMBL/GenBank/DDBJ whole genome shotgun (WGS) entry which is preliminary data.</text>
</comment>
<dbReference type="GO" id="GO:0000156">
    <property type="term" value="F:phosphorelay response regulator activity"/>
    <property type="evidence" value="ECO:0007669"/>
    <property type="project" value="InterPro"/>
</dbReference>
<protein>
    <recommendedName>
        <fullName evidence="1">HTH LytTR-type domain-containing protein</fullName>
    </recommendedName>
</protein>
<feature type="non-terminal residue" evidence="2">
    <location>
        <position position="1"/>
    </location>
</feature>
<gene>
    <name evidence="2" type="ORF">LCGC14_2335370</name>
</gene>